<feature type="compositionally biased region" description="Low complexity" evidence="1">
    <location>
        <begin position="256"/>
        <end position="277"/>
    </location>
</feature>
<dbReference type="STRING" id="329884.A0A4U0XW97"/>
<feature type="compositionally biased region" description="Basic and acidic residues" evidence="1">
    <location>
        <begin position="598"/>
        <end position="617"/>
    </location>
</feature>
<dbReference type="EMBL" id="NAJQ01000040">
    <property type="protein sequence ID" value="TKA82114.1"/>
    <property type="molecule type" value="Genomic_DNA"/>
</dbReference>
<comment type="caution">
    <text evidence="2">The sequence shown here is derived from an EMBL/GenBank/DDBJ whole genome shotgun (WGS) entry which is preliminary data.</text>
</comment>
<evidence type="ECO:0000256" key="1">
    <source>
        <dbReference type="SAM" id="MobiDB-lite"/>
    </source>
</evidence>
<name>A0A4U0XW97_9PEZI</name>
<organism evidence="2 3">
    <name type="scientific">Friedmanniomyces simplex</name>
    <dbReference type="NCBI Taxonomy" id="329884"/>
    <lineage>
        <taxon>Eukaryota</taxon>
        <taxon>Fungi</taxon>
        <taxon>Dikarya</taxon>
        <taxon>Ascomycota</taxon>
        <taxon>Pezizomycotina</taxon>
        <taxon>Dothideomycetes</taxon>
        <taxon>Dothideomycetidae</taxon>
        <taxon>Mycosphaerellales</taxon>
        <taxon>Teratosphaeriaceae</taxon>
        <taxon>Friedmanniomyces</taxon>
    </lineage>
</organism>
<dbReference type="AlphaFoldDB" id="A0A4U0XW97"/>
<feature type="compositionally biased region" description="Basic and acidic residues" evidence="1">
    <location>
        <begin position="687"/>
        <end position="698"/>
    </location>
</feature>
<keyword evidence="3" id="KW-1185">Reference proteome</keyword>
<dbReference type="Proteomes" id="UP000309340">
    <property type="component" value="Unassembled WGS sequence"/>
</dbReference>
<evidence type="ECO:0000313" key="3">
    <source>
        <dbReference type="Proteomes" id="UP000309340"/>
    </source>
</evidence>
<feature type="region of interest" description="Disordered" evidence="1">
    <location>
        <begin position="40"/>
        <end position="100"/>
    </location>
</feature>
<feature type="compositionally biased region" description="Polar residues" evidence="1">
    <location>
        <begin position="651"/>
        <end position="667"/>
    </location>
</feature>
<feature type="region of interest" description="Disordered" evidence="1">
    <location>
        <begin position="123"/>
        <end position="806"/>
    </location>
</feature>
<feature type="compositionally biased region" description="Low complexity" evidence="1">
    <location>
        <begin position="858"/>
        <end position="868"/>
    </location>
</feature>
<feature type="compositionally biased region" description="Low complexity" evidence="1">
    <location>
        <begin position="403"/>
        <end position="412"/>
    </location>
</feature>
<feature type="compositionally biased region" description="Polar residues" evidence="1">
    <location>
        <begin position="72"/>
        <end position="84"/>
    </location>
</feature>
<accession>A0A4U0XW97</accession>
<feature type="compositionally biased region" description="Low complexity" evidence="1">
    <location>
        <begin position="46"/>
        <end position="60"/>
    </location>
</feature>
<feature type="compositionally biased region" description="Low complexity" evidence="1">
    <location>
        <begin position="444"/>
        <end position="453"/>
    </location>
</feature>
<protein>
    <submittedName>
        <fullName evidence="2">Uncharacterized protein</fullName>
    </submittedName>
</protein>
<sequence length="1025" mass="117639">MRRQRYLRTPSAQTLCIFCTCRLIGDHPCVWSATTRRRLNTGRPTQSSAGAAAAQAPDADNSTPGPSPPQPQWTFDPSSSLTRSEQAERARLRHRRQERELAQQQVLEVQRRQREEAALAIAKEREAQTRREREAEAARRRRDEEEREKITRQWREQRDQEERERVARQRREQQAAEEREKVARQRREERDKEERERIVRQWREQQAGEERERVARQWREQQAEEEAKARAQAAASAASDKLREESRQREERESLARQWRQQQAEEAAKAKAQAAAYAERDQQREESRQREERESLARQWRQQQAEEAEAKAQAAAYAERDKLQEEPRPAQEPAPGGGQVAAGVSGHLDIRRGGRPGDDIARSSERSLNFRRMQNRDPAPRQNQDQLYAGSRSIRLDESGGNARPAATSSARPSPPRRDDPFAAQTRSSPRPPPKVALPSFGGAAAAPAPTRPTTDDGWGSGAVQTAPVKYSEAPVERRYENLLAERPPPVEPPRGETPNILTVNGPTTDFHYHREMDRGSRVPQTLPLEARGAESQPRQRQDGGERDPMDFREDLQQAGPELPRQSGVYDGQQPSAREQLSGVYGRQSGVNGQRSAQEIREPERFGRDARDAREKQPLPARRASEYDFLAALQGGHQDTSQNERLAGRESLQSSDLAARNARQSPQGPRDSTRFKTAAEDALPARNTRDPLDFRPRNDGGTQQTAPLIDTHKPVPASFKHDTQPRQQSQPEWQDNVPNRRELSSGWEDDVQHRRNNSPAWQNDLHQPPPDAPPPAARPPLAPSTSYYQPPPASGLQQSRQNAYADHNSHGYRATMLDAQDYQPAQPSFDETQAAEWQHLRRRNSAPPLSSRPPPPQHSLQPQQQRNSYQDPDWIDRQFREHVQQRPQQMYPAYLDQQQQPGQRQRDPSGPFDLRQAEMVDREILKTRRHINVPKAIMAPMTEILNKVLWWPVGSRDQVEREYLDQVIDKNAKTFKDLEMEPADIANFTFKYLQHYRSSAYYDLPPMTEREKREEKKYLHVLDDQ</sequence>
<feature type="compositionally biased region" description="Basic and acidic residues" evidence="1">
    <location>
        <begin position="318"/>
        <end position="329"/>
    </location>
</feature>
<feature type="compositionally biased region" description="Basic and acidic residues" evidence="1">
    <location>
        <begin position="123"/>
        <end position="229"/>
    </location>
</feature>
<dbReference type="OrthoDB" id="275457at2759"/>
<feature type="compositionally biased region" description="Pro residues" evidence="1">
    <location>
        <begin position="767"/>
        <end position="782"/>
    </location>
</feature>
<feature type="compositionally biased region" description="Basic and acidic residues" evidence="1">
    <location>
        <begin position="538"/>
        <end position="556"/>
    </location>
</feature>
<feature type="compositionally biased region" description="Basic and acidic residues" evidence="1">
    <location>
        <begin position="240"/>
        <end position="255"/>
    </location>
</feature>
<feature type="compositionally biased region" description="Basic and acidic residues" evidence="1">
    <location>
        <begin position="511"/>
        <end position="521"/>
    </location>
</feature>
<feature type="compositionally biased region" description="Basic and acidic residues" evidence="1">
    <location>
        <begin position="278"/>
        <end position="296"/>
    </location>
</feature>
<reference evidence="2 3" key="1">
    <citation type="submission" date="2017-03" db="EMBL/GenBank/DDBJ databases">
        <title>Genomes of endolithic fungi from Antarctica.</title>
        <authorList>
            <person name="Coleine C."/>
            <person name="Masonjones S."/>
            <person name="Stajich J.E."/>
        </authorList>
    </citation>
    <scope>NUCLEOTIDE SEQUENCE [LARGE SCALE GENOMIC DNA]</scope>
    <source>
        <strain evidence="2 3">CCFEE 5184</strain>
    </source>
</reference>
<gene>
    <name evidence="2" type="ORF">B0A55_01819</name>
</gene>
<evidence type="ECO:0000313" key="2">
    <source>
        <dbReference type="EMBL" id="TKA82114.1"/>
    </source>
</evidence>
<proteinExistence type="predicted"/>
<feature type="region of interest" description="Disordered" evidence="1">
    <location>
        <begin position="824"/>
        <end position="868"/>
    </location>
</feature>
<feature type="compositionally biased region" description="Low complexity" evidence="1">
    <location>
        <begin position="297"/>
        <end position="317"/>
    </location>
</feature>
<feature type="compositionally biased region" description="Basic and acidic residues" evidence="1">
    <location>
        <begin position="348"/>
        <end position="365"/>
    </location>
</feature>
<feature type="compositionally biased region" description="Polar residues" evidence="1">
    <location>
        <begin position="725"/>
        <end position="737"/>
    </location>
</feature>